<gene>
    <name evidence="2" type="ORF">CSSPJE1EN1_LOCUS13626</name>
</gene>
<reference evidence="2 3" key="1">
    <citation type="submission" date="2024-02" db="EMBL/GenBank/DDBJ databases">
        <authorList>
            <consortium name="ELIXIR-Norway"/>
            <consortium name="Elixir Norway"/>
        </authorList>
    </citation>
    <scope>NUCLEOTIDE SEQUENCE [LARGE SCALE GENOMIC DNA]</scope>
</reference>
<evidence type="ECO:0000313" key="3">
    <source>
        <dbReference type="Proteomes" id="UP001497444"/>
    </source>
</evidence>
<evidence type="ECO:0000256" key="1">
    <source>
        <dbReference type="SAM" id="MobiDB-lite"/>
    </source>
</evidence>
<sequence length="83" mass="9191">MFVRRPMDIPAKDWISGNLAAEVSQRARVDADGGSVADQESSTLDRLEESEENSETTAERCDNVENPGNVHQRYRVSQAARVA</sequence>
<proteinExistence type="predicted"/>
<dbReference type="EMBL" id="OZ020097">
    <property type="protein sequence ID" value="CAK9268148.1"/>
    <property type="molecule type" value="Genomic_DNA"/>
</dbReference>
<feature type="region of interest" description="Disordered" evidence="1">
    <location>
        <begin position="26"/>
        <end position="83"/>
    </location>
</feature>
<keyword evidence="3" id="KW-1185">Reference proteome</keyword>
<dbReference type="Proteomes" id="UP001497444">
    <property type="component" value="Chromosome 2"/>
</dbReference>
<organism evidence="2 3">
    <name type="scientific">Sphagnum jensenii</name>
    <dbReference type="NCBI Taxonomy" id="128206"/>
    <lineage>
        <taxon>Eukaryota</taxon>
        <taxon>Viridiplantae</taxon>
        <taxon>Streptophyta</taxon>
        <taxon>Embryophyta</taxon>
        <taxon>Bryophyta</taxon>
        <taxon>Sphagnophytina</taxon>
        <taxon>Sphagnopsida</taxon>
        <taxon>Sphagnales</taxon>
        <taxon>Sphagnaceae</taxon>
        <taxon>Sphagnum</taxon>
    </lineage>
</organism>
<evidence type="ECO:0000313" key="2">
    <source>
        <dbReference type="EMBL" id="CAK9268148.1"/>
    </source>
</evidence>
<accession>A0ABP0WMP9</accession>
<name>A0ABP0WMP9_9BRYO</name>
<protein>
    <submittedName>
        <fullName evidence="2">Uncharacterized protein</fullName>
    </submittedName>
</protein>